<dbReference type="Pfam" id="PF01841">
    <property type="entry name" value="Transglut_core"/>
    <property type="match status" value="1"/>
</dbReference>
<feature type="region of interest" description="Disordered" evidence="1">
    <location>
        <begin position="1"/>
        <end position="34"/>
    </location>
</feature>
<dbReference type="Proteomes" id="UP001244552">
    <property type="component" value="Unassembled WGS sequence"/>
</dbReference>
<evidence type="ECO:0000259" key="2">
    <source>
        <dbReference type="SMART" id="SM00460"/>
    </source>
</evidence>
<dbReference type="SUPFAM" id="SSF54001">
    <property type="entry name" value="Cysteine proteinases"/>
    <property type="match status" value="1"/>
</dbReference>
<dbReference type="InterPro" id="IPR038765">
    <property type="entry name" value="Papain-like_cys_pep_sf"/>
</dbReference>
<protein>
    <submittedName>
        <fullName evidence="3">Transglutaminase-like putative cysteine protease</fullName>
    </submittedName>
</protein>
<organism evidence="3 4">
    <name type="scientific">Azospirillum picis</name>
    <dbReference type="NCBI Taxonomy" id="488438"/>
    <lineage>
        <taxon>Bacteria</taxon>
        <taxon>Pseudomonadati</taxon>
        <taxon>Pseudomonadota</taxon>
        <taxon>Alphaproteobacteria</taxon>
        <taxon>Rhodospirillales</taxon>
        <taxon>Azospirillaceae</taxon>
        <taxon>Azospirillum</taxon>
    </lineage>
</organism>
<keyword evidence="4" id="KW-1185">Reference proteome</keyword>
<dbReference type="SMART" id="SM00460">
    <property type="entry name" value="TGc"/>
    <property type="match status" value="1"/>
</dbReference>
<feature type="compositionally biased region" description="Low complexity" evidence="1">
    <location>
        <begin position="17"/>
        <end position="34"/>
    </location>
</feature>
<feature type="compositionally biased region" description="Pro residues" evidence="1">
    <location>
        <begin position="1"/>
        <end position="10"/>
    </location>
</feature>
<comment type="caution">
    <text evidence="3">The sequence shown here is derived from an EMBL/GenBank/DDBJ whole genome shotgun (WGS) entry which is preliminary data.</text>
</comment>
<evidence type="ECO:0000313" key="4">
    <source>
        <dbReference type="Proteomes" id="UP001244552"/>
    </source>
</evidence>
<evidence type="ECO:0000256" key="1">
    <source>
        <dbReference type="SAM" id="MobiDB-lite"/>
    </source>
</evidence>
<dbReference type="Gene3D" id="3.10.620.30">
    <property type="match status" value="1"/>
</dbReference>
<feature type="domain" description="Transglutaminase-like" evidence="2">
    <location>
        <begin position="210"/>
        <end position="280"/>
    </location>
</feature>
<dbReference type="Pfam" id="PF08379">
    <property type="entry name" value="Bact_transglu_N"/>
    <property type="match status" value="1"/>
</dbReference>
<dbReference type="InterPro" id="IPR013589">
    <property type="entry name" value="Bac_transglu_N"/>
</dbReference>
<dbReference type="EMBL" id="JAUSVU010000003">
    <property type="protein sequence ID" value="MDQ0532434.1"/>
    <property type="molecule type" value="Genomic_DNA"/>
</dbReference>
<evidence type="ECO:0000313" key="3">
    <source>
        <dbReference type="EMBL" id="MDQ0532434.1"/>
    </source>
</evidence>
<accession>A0ABU0MG88</accession>
<proteinExistence type="predicted"/>
<dbReference type="InterPro" id="IPR002931">
    <property type="entry name" value="Transglutaminase-like"/>
</dbReference>
<sequence>MTPNPTPPHHTPPDQMPASTTGGAAPASPSGASTRYRVRHATAYDYGEDVPISHHLLHLTARPHPRQRVRRSTLTIDPVPAVRSQRVDYFGNTVTYVAVQEPHRSFSVIAESEVEVFDVPPISPDASLAWEQVRDSLRGLSGPDDGAEITQYCFDSTLVSVSPSLLDYARGSFAGGRPVMAAAIDLMQRINGDFAFDPTATTVATPLAEVMRSRRGVCQDFAQITVGCLRGMGLPARYVSGYLRTLPPPGKPRLVGADVSHAWASVWCGPGGWLDICPTNACLANRDFITVAWGRDYDDVSPARGVLVGGAGHGLTVSVDVEPLEG</sequence>
<dbReference type="RefSeq" id="WP_246512840.1">
    <property type="nucleotide sequence ID" value="NZ_JAGINO010000003.1"/>
</dbReference>
<gene>
    <name evidence="3" type="ORF">QO018_001278</name>
</gene>
<dbReference type="PANTHER" id="PTHR33490">
    <property type="entry name" value="BLR5614 PROTEIN-RELATED"/>
    <property type="match status" value="1"/>
</dbReference>
<name>A0ABU0MG88_9PROT</name>
<reference evidence="3 4" key="1">
    <citation type="submission" date="2023-07" db="EMBL/GenBank/DDBJ databases">
        <title>Genomic Encyclopedia of Type Strains, Phase IV (KMG-IV): sequencing the most valuable type-strain genomes for metagenomic binning, comparative biology and taxonomic classification.</title>
        <authorList>
            <person name="Goeker M."/>
        </authorList>
    </citation>
    <scope>NUCLEOTIDE SEQUENCE [LARGE SCALE GENOMIC DNA]</scope>
    <source>
        <strain evidence="3 4">DSM 19922</strain>
    </source>
</reference>
<dbReference type="PANTHER" id="PTHR33490:SF7">
    <property type="entry name" value="BLR2979 PROTEIN"/>
    <property type="match status" value="1"/>
</dbReference>